<dbReference type="GO" id="GO:0015689">
    <property type="term" value="P:molybdate ion transport"/>
    <property type="evidence" value="ECO:0007669"/>
    <property type="project" value="InterPro"/>
</dbReference>
<protein>
    <submittedName>
        <fullName evidence="4">TOBE domain-containing protein</fullName>
    </submittedName>
</protein>
<dbReference type="eggNOG" id="COG3585">
    <property type="taxonomic scope" value="Bacteria"/>
</dbReference>
<dbReference type="STRING" id="663278.Ethha_1569"/>
<dbReference type="SUPFAM" id="SSF50331">
    <property type="entry name" value="MOP-like"/>
    <property type="match status" value="1"/>
</dbReference>
<sequence length="68" mass="7094">MKLSARNQYEGTVVNVEVGPVSSKVVLDIGGGKTISSTISTDSFKELDIKKGDTLVAIVKATSVILGK</sequence>
<dbReference type="Gene3D" id="2.40.50.100">
    <property type="match status" value="1"/>
</dbReference>
<proteinExistence type="predicted"/>
<name>E6U886_ETHHY</name>
<dbReference type="Proteomes" id="UP000001551">
    <property type="component" value="Chromosome"/>
</dbReference>
<evidence type="ECO:0000313" key="5">
    <source>
        <dbReference type="Proteomes" id="UP000001551"/>
    </source>
</evidence>
<reference evidence="4 5" key="1">
    <citation type="submission" date="2010-12" db="EMBL/GenBank/DDBJ databases">
        <title>Complete sequence of Ethanoligenens harbinense YUAN-3.</title>
        <authorList>
            <person name="Lucas S."/>
            <person name="Copeland A."/>
            <person name="Lapidus A."/>
            <person name="Cheng J.-F."/>
            <person name="Bruce D."/>
            <person name="Goodwin L."/>
            <person name="Pitluck S."/>
            <person name="Chertkov O."/>
            <person name="Misra M."/>
            <person name="Detter J.C."/>
            <person name="Han C."/>
            <person name="Tapia R."/>
            <person name="Land M."/>
            <person name="Hauser L."/>
            <person name="Jeffries C."/>
            <person name="Kyrpides N."/>
            <person name="Ivanova N."/>
            <person name="Mikhailova N."/>
            <person name="Wang A."/>
            <person name="Mouttaki H."/>
            <person name="He Z."/>
            <person name="Zhou J."/>
            <person name="Hemme C.L."/>
            <person name="Woyke T."/>
        </authorList>
    </citation>
    <scope>NUCLEOTIDE SEQUENCE [LARGE SCALE GENOMIC DNA]</scope>
    <source>
        <strain evidence="5">DSM 18485 / JCM 12961 / CGMCC 1.5033 / YUAN-3</strain>
    </source>
</reference>
<dbReference type="InterPro" id="IPR008995">
    <property type="entry name" value="Mo/tungstate-bd_C_term_dom"/>
</dbReference>
<dbReference type="Pfam" id="PF03459">
    <property type="entry name" value="TOBE"/>
    <property type="match status" value="1"/>
</dbReference>
<accession>E6U886</accession>
<evidence type="ECO:0000256" key="1">
    <source>
        <dbReference type="ARBA" id="ARBA00022505"/>
    </source>
</evidence>
<evidence type="ECO:0000256" key="2">
    <source>
        <dbReference type="PROSITE-ProRule" id="PRU01213"/>
    </source>
</evidence>
<organism evidence="4 5">
    <name type="scientific">Ethanoligenens harbinense (strain DSM 18485 / JCM 12961 / CGMCC 1.5033 / YUAN-3)</name>
    <dbReference type="NCBI Taxonomy" id="663278"/>
    <lineage>
        <taxon>Bacteria</taxon>
        <taxon>Bacillati</taxon>
        <taxon>Bacillota</taxon>
        <taxon>Clostridia</taxon>
        <taxon>Eubacteriales</taxon>
        <taxon>Oscillospiraceae</taxon>
        <taxon>Ethanoligenens</taxon>
    </lineage>
</organism>
<feature type="domain" description="Mop" evidence="3">
    <location>
        <begin position="2"/>
        <end position="68"/>
    </location>
</feature>
<dbReference type="NCBIfam" id="TIGR00638">
    <property type="entry name" value="Mop"/>
    <property type="match status" value="1"/>
</dbReference>
<dbReference type="InterPro" id="IPR004606">
    <property type="entry name" value="Mop_domain"/>
</dbReference>
<dbReference type="InterPro" id="IPR005116">
    <property type="entry name" value="Transp-assoc_OB_typ1"/>
</dbReference>
<keyword evidence="5" id="KW-1185">Reference proteome</keyword>
<evidence type="ECO:0000313" key="4">
    <source>
        <dbReference type="EMBL" id="ADU27105.1"/>
    </source>
</evidence>
<dbReference type="PROSITE" id="PS51866">
    <property type="entry name" value="MOP"/>
    <property type="match status" value="1"/>
</dbReference>
<dbReference type="HOGENOM" id="CLU_118993_1_3_9"/>
<gene>
    <name evidence="4" type="ordered locus">Ethha_1569</name>
</gene>
<keyword evidence="1 2" id="KW-0500">Molybdenum</keyword>
<dbReference type="RefSeq" id="WP_013485460.1">
    <property type="nucleotide sequence ID" value="NC_014828.1"/>
</dbReference>
<dbReference type="AlphaFoldDB" id="E6U886"/>
<evidence type="ECO:0000259" key="3">
    <source>
        <dbReference type="PROSITE" id="PS51866"/>
    </source>
</evidence>
<dbReference type="EMBL" id="CP002400">
    <property type="protein sequence ID" value="ADU27105.1"/>
    <property type="molecule type" value="Genomic_DNA"/>
</dbReference>
<dbReference type="KEGG" id="eha:Ethha_1569"/>